<dbReference type="InterPro" id="IPR011042">
    <property type="entry name" value="6-blade_b-propeller_TolB-like"/>
</dbReference>
<comment type="caution">
    <text evidence="3">The sequence shown here is derived from an EMBL/GenBank/DDBJ whole genome shotgun (WGS) entry which is preliminary data.</text>
</comment>
<dbReference type="AlphaFoldDB" id="A0A833R803"/>
<dbReference type="PANTHER" id="PTHR13833">
    <property type="match status" value="1"/>
</dbReference>
<organism evidence="3 4">
    <name type="scientific">Carex littledalei</name>
    <dbReference type="NCBI Taxonomy" id="544730"/>
    <lineage>
        <taxon>Eukaryota</taxon>
        <taxon>Viridiplantae</taxon>
        <taxon>Streptophyta</taxon>
        <taxon>Embryophyta</taxon>
        <taxon>Tracheophyta</taxon>
        <taxon>Spermatophyta</taxon>
        <taxon>Magnoliopsida</taxon>
        <taxon>Liliopsida</taxon>
        <taxon>Poales</taxon>
        <taxon>Cyperaceae</taxon>
        <taxon>Cyperoideae</taxon>
        <taxon>Cariceae</taxon>
        <taxon>Carex</taxon>
        <taxon>Carex subgen. Euthyceras</taxon>
    </lineage>
</organism>
<dbReference type="Proteomes" id="UP000623129">
    <property type="component" value="Unassembled WGS sequence"/>
</dbReference>
<dbReference type="SUPFAM" id="SSF101898">
    <property type="entry name" value="NHL repeat"/>
    <property type="match status" value="1"/>
</dbReference>
<evidence type="ECO:0000313" key="4">
    <source>
        <dbReference type="Proteomes" id="UP000623129"/>
    </source>
</evidence>
<evidence type="ECO:0000256" key="2">
    <source>
        <dbReference type="SAM" id="SignalP"/>
    </source>
</evidence>
<reference evidence="3" key="1">
    <citation type="submission" date="2020-01" db="EMBL/GenBank/DDBJ databases">
        <title>Genome sequence of Kobresia littledalei, the first chromosome-level genome in the family Cyperaceae.</title>
        <authorList>
            <person name="Qu G."/>
        </authorList>
    </citation>
    <scope>NUCLEOTIDE SEQUENCE</scope>
    <source>
        <strain evidence="3">C.B.Clarke</strain>
        <tissue evidence="3">Leaf</tissue>
    </source>
</reference>
<feature type="signal peptide" evidence="2">
    <location>
        <begin position="1"/>
        <end position="26"/>
    </location>
</feature>
<proteinExistence type="predicted"/>
<keyword evidence="1" id="KW-0472">Membrane</keyword>
<keyword evidence="1" id="KW-1133">Transmembrane helix</keyword>
<name>A0A833R803_9POAL</name>
<accession>A0A833R803</accession>
<evidence type="ECO:0000313" key="3">
    <source>
        <dbReference type="EMBL" id="KAF3331491.1"/>
    </source>
</evidence>
<keyword evidence="1" id="KW-0812">Transmembrane</keyword>
<sequence length="508" mass="56407">MGIEKKPIALLLAALLLSSCTASVSAAYPAKIVSNFVSNAASSLIKRLWSFKSTTKTAVTGRSMVRFESGYTVETVFDGSKLGIEPYAVEVTQSGDLLVLDSVNSNIYKISLPLSRYSRPKLVAGSAEGYSGHVDGRLRETKLNHPKGLTMDDRGNIYVADAMNMAIRKISDSGVTTIAGGKTGRGGHVDGPSDEAKFSTDFEVRYLGSSCSLLVIDRGNQAIREIQLHFDDCAYNLETGFPLGIALLFAAGFFGYMLALLQRRVGVMVFSEDEPQASVMKANNSIPPYQKPMKSSLRPPLIPPEIEAGKQDEDEEGFFTSIGKLLGGAKSSFGEILSALFRKKQPSSPNISTNPYQYQSPQHQLHKTSTWPAQETFAIPHDELPPLVDPRTPTLKKSYAFMAKEPDKIHHLRHARSFGEPQQQQQSFQPQTQTYYQQHLQQHRHYSAGPQTIYEQSCESTNEIVFGAVQEVDSKRHVEIKALNYGDSYYEQYGMRYRQNYMGYSNNF</sequence>
<feature type="transmembrane region" description="Helical" evidence="1">
    <location>
        <begin position="241"/>
        <end position="261"/>
    </location>
</feature>
<dbReference type="PANTHER" id="PTHR13833:SF78">
    <property type="entry name" value="POTASSIUM TRANSPORTER"/>
    <property type="match status" value="1"/>
</dbReference>
<feature type="chain" id="PRO_5032547882" evidence="2">
    <location>
        <begin position="27"/>
        <end position="508"/>
    </location>
</feature>
<protein>
    <submittedName>
        <fullName evidence="3">NHL repeat</fullName>
    </submittedName>
</protein>
<evidence type="ECO:0000256" key="1">
    <source>
        <dbReference type="SAM" id="Phobius"/>
    </source>
</evidence>
<gene>
    <name evidence="3" type="ORF">FCM35_KLT02897</name>
</gene>
<dbReference type="PROSITE" id="PS51257">
    <property type="entry name" value="PROKAR_LIPOPROTEIN"/>
    <property type="match status" value="1"/>
</dbReference>
<keyword evidence="4" id="KW-1185">Reference proteome</keyword>
<dbReference type="Gene3D" id="2.120.10.30">
    <property type="entry name" value="TolB, C-terminal domain"/>
    <property type="match status" value="1"/>
</dbReference>
<dbReference type="EMBL" id="SWLB01000012">
    <property type="protein sequence ID" value="KAF3331491.1"/>
    <property type="molecule type" value="Genomic_DNA"/>
</dbReference>
<keyword evidence="2" id="KW-0732">Signal</keyword>
<dbReference type="OrthoDB" id="342730at2759"/>